<reference evidence="1" key="1">
    <citation type="submission" date="2018-02" db="EMBL/GenBank/DDBJ databases">
        <title>Rhizophora mucronata_Transcriptome.</title>
        <authorList>
            <person name="Meera S.P."/>
            <person name="Sreeshan A."/>
            <person name="Augustine A."/>
        </authorList>
    </citation>
    <scope>NUCLEOTIDE SEQUENCE</scope>
    <source>
        <tissue evidence="1">Leaf</tissue>
    </source>
</reference>
<organism evidence="1">
    <name type="scientific">Rhizophora mucronata</name>
    <name type="common">Asiatic mangrove</name>
    <dbReference type="NCBI Taxonomy" id="61149"/>
    <lineage>
        <taxon>Eukaryota</taxon>
        <taxon>Viridiplantae</taxon>
        <taxon>Streptophyta</taxon>
        <taxon>Embryophyta</taxon>
        <taxon>Tracheophyta</taxon>
        <taxon>Spermatophyta</taxon>
        <taxon>Magnoliopsida</taxon>
        <taxon>eudicotyledons</taxon>
        <taxon>Gunneridae</taxon>
        <taxon>Pentapetalae</taxon>
        <taxon>rosids</taxon>
        <taxon>fabids</taxon>
        <taxon>Malpighiales</taxon>
        <taxon>Rhizophoraceae</taxon>
        <taxon>Rhizophora</taxon>
    </lineage>
</organism>
<sequence length="35" mass="4295">MLDVDKRTRSCFCFKIRHVYISGSRYVIFFMNFVD</sequence>
<accession>A0A2P2KV23</accession>
<proteinExistence type="predicted"/>
<dbReference type="EMBL" id="GGEC01029105">
    <property type="protein sequence ID" value="MBX09589.1"/>
    <property type="molecule type" value="Transcribed_RNA"/>
</dbReference>
<protein>
    <submittedName>
        <fullName evidence="1">Uncharacterized protein</fullName>
    </submittedName>
</protein>
<evidence type="ECO:0000313" key="1">
    <source>
        <dbReference type="EMBL" id="MBX09589.1"/>
    </source>
</evidence>
<dbReference type="AlphaFoldDB" id="A0A2P2KV23"/>
<name>A0A2P2KV23_RHIMU</name>